<organism evidence="2 3">
    <name type="scientific">Phytophthora megakarya</name>
    <dbReference type="NCBI Taxonomy" id="4795"/>
    <lineage>
        <taxon>Eukaryota</taxon>
        <taxon>Sar</taxon>
        <taxon>Stramenopiles</taxon>
        <taxon>Oomycota</taxon>
        <taxon>Peronosporomycetes</taxon>
        <taxon>Peronosporales</taxon>
        <taxon>Peronosporaceae</taxon>
        <taxon>Phytophthora</taxon>
    </lineage>
</organism>
<evidence type="ECO:0000313" key="3">
    <source>
        <dbReference type="Proteomes" id="UP000198211"/>
    </source>
</evidence>
<dbReference type="STRING" id="4795.A0A225WJL8"/>
<protein>
    <recommendedName>
        <fullName evidence="4">SET domain-containing protein</fullName>
    </recommendedName>
</protein>
<evidence type="ECO:0000313" key="2">
    <source>
        <dbReference type="EMBL" id="OWZ17921.1"/>
    </source>
</evidence>
<dbReference type="EMBL" id="NBNE01000672">
    <property type="protein sequence ID" value="OWZ17921.1"/>
    <property type="molecule type" value="Genomic_DNA"/>
</dbReference>
<evidence type="ECO:0008006" key="4">
    <source>
        <dbReference type="Google" id="ProtNLM"/>
    </source>
</evidence>
<feature type="compositionally biased region" description="Basic and acidic residues" evidence="1">
    <location>
        <begin position="68"/>
        <end position="79"/>
    </location>
</feature>
<dbReference type="AlphaFoldDB" id="A0A225WJL8"/>
<dbReference type="InterPro" id="IPR046341">
    <property type="entry name" value="SET_dom_sf"/>
</dbReference>
<gene>
    <name evidence="2" type="ORF">PHMEG_0008075</name>
</gene>
<sequence length="351" mass="39221">MVHLALYWRVRCIADTLSEEENTPPSLPRLADHAKTRASMSTGEESDDSTGTEVAPWASPQPQPGPASDRDHHQREIRSVQRPRPPCCLKRLHHRRLAPVQELNFVSVVAREANVMPPPSPSLVASSAQDKFLRHPTHGDSRERVPYWRLGHGQHQIVPMTASFLPTGKITWLASAPSSIRRVWYSRRGLVLNSLMQLYYNINCCPSGGNCGNGVVKSSKVALARNTRTRELAVVVQEAIEVGEVLSEYLDEMEHVGVSPASCPRNEGFHLVMTQYPERPTHPIRVDINAQHLGGLLEVANGRSTTVVMATIEDAREGDEITVYYGSDLWFVCRCELEDCRHRATQDQCDP</sequence>
<dbReference type="SUPFAM" id="SSF82199">
    <property type="entry name" value="SET domain"/>
    <property type="match status" value="1"/>
</dbReference>
<accession>A0A225WJL8</accession>
<evidence type="ECO:0000256" key="1">
    <source>
        <dbReference type="SAM" id="MobiDB-lite"/>
    </source>
</evidence>
<dbReference type="Proteomes" id="UP000198211">
    <property type="component" value="Unassembled WGS sequence"/>
</dbReference>
<reference evidence="3" key="1">
    <citation type="submission" date="2017-03" db="EMBL/GenBank/DDBJ databases">
        <title>Phytopthora megakarya and P. palmivora, two closely related causual agents of cacao black pod achieved similar genome size and gene model numbers by different mechanisms.</title>
        <authorList>
            <person name="Ali S."/>
            <person name="Shao J."/>
            <person name="Larry D.J."/>
            <person name="Kronmiller B."/>
            <person name="Shen D."/>
            <person name="Strem M.D."/>
            <person name="Melnick R.L."/>
            <person name="Guiltinan M.J."/>
            <person name="Tyler B.M."/>
            <person name="Meinhardt L.W."/>
            <person name="Bailey B.A."/>
        </authorList>
    </citation>
    <scope>NUCLEOTIDE SEQUENCE [LARGE SCALE GENOMIC DNA]</scope>
    <source>
        <strain evidence="3">zdho120</strain>
    </source>
</reference>
<proteinExistence type="predicted"/>
<keyword evidence="3" id="KW-1185">Reference proteome</keyword>
<dbReference type="OrthoDB" id="308383at2759"/>
<dbReference type="Gene3D" id="2.170.270.10">
    <property type="entry name" value="SET domain"/>
    <property type="match status" value="1"/>
</dbReference>
<comment type="caution">
    <text evidence="2">The sequence shown here is derived from an EMBL/GenBank/DDBJ whole genome shotgun (WGS) entry which is preliminary data.</text>
</comment>
<feature type="region of interest" description="Disordered" evidence="1">
    <location>
        <begin position="19"/>
        <end position="85"/>
    </location>
</feature>
<name>A0A225WJL8_9STRA</name>